<dbReference type="OrthoDB" id="76293at2759"/>
<keyword evidence="4" id="KW-1185">Reference proteome</keyword>
<evidence type="ECO:0000313" key="3">
    <source>
        <dbReference type="EMBL" id="GBP03341.1"/>
    </source>
</evidence>
<protein>
    <recommendedName>
        <fullName evidence="2">Endoplasmic reticulum metallopeptidase 1-like C-terminal domain-containing protein</fullName>
    </recommendedName>
</protein>
<dbReference type="Pfam" id="PF22248">
    <property type="entry name" value="ERMP1_C"/>
    <property type="match status" value="1"/>
</dbReference>
<comment type="caution">
    <text evidence="3">The sequence shown here is derived from an EMBL/GenBank/DDBJ whole genome shotgun (WGS) entry which is preliminary data.</text>
</comment>
<accession>A0A4C1SQK4</accession>
<dbReference type="InterPro" id="IPR053973">
    <property type="entry name" value="ERMP1-like_C"/>
</dbReference>
<feature type="domain" description="Endoplasmic reticulum metallopeptidase 1-like C-terminal" evidence="2">
    <location>
        <begin position="3"/>
        <end position="102"/>
    </location>
</feature>
<organism evidence="3 4">
    <name type="scientific">Eumeta variegata</name>
    <name type="common">Bagworm moth</name>
    <name type="synonym">Eumeta japonica</name>
    <dbReference type="NCBI Taxonomy" id="151549"/>
    <lineage>
        <taxon>Eukaryota</taxon>
        <taxon>Metazoa</taxon>
        <taxon>Ecdysozoa</taxon>
        <taxon>Arthropoda</taxon>
        <taxon>Hexapoda</taxon>
        <taxon>Insecta</taxon>
        <taxon>Pterygota</taxon>
        <taxon>Neoptera</taxon>
        <taxon>Endopterygota</taxon>
        <taxon>Lepidoptera</taxon>
        <taxon>Glossata</taxon>
        <taxon>Ditrysia</taxon>
        <taxon>Tineoidea</taxon>
        <taxon>Psychidae</taxon>
        <taxon>Oiketicinae</taxon>
        <taxon>Eumeta</taxon>
    </lineage>
</organism>
<dbReference type="Proteomes" id="UP000299102">
    <property type="component" value="Unassembled WGS sequence"/>
</dbReference>
<dbReference type="EMBL" id="BGZK01000010">
    <property type="protein sequence ID" value="GBP03341.1"/>
    <property type="molecule type" value="Genomic_DNA"/>
</dbReference>
<sequence length="102" mass="11175">MRSGPAHNMLTIWPRQDVNLTSWSLSAAPRPTDARGPPGVRAHPQHGHLLTVRAFERNAELCDPGTPPVSAVVDVSHHAHKPTRPQDNTAEFDSLVNAMPDY</sequence>
<gene>
    <name evidence="3" type="ORF">EVAR_101742_1</name>
</gene>
<evidence type="ECO:0000259" key="2">
    <source>
        <dbReference type="Pfam" id="PF22248"/>
    </source>
</evidence>
<evidence type="ECO:0000256" key="1">
    <source>
        <dbReference type="ARBA" id="ARBA00010918"/>
    </source>
</evidence>
<proteinExistence type="inferred from homology"/>
<dbReference type="AlphaFoldDB" id="A0A4C1SQK4"/>
<evidence type="ECO:0000313" key="4">
    <source>
        <dbReference type="Proteomes" id="UP000299102"/>
    </source>
</evidence>
<name>A0A4C1SQK4_EUMVA</name>
<reference evidence="3 4" key="1">
    <citation type="journal article" date="2019" name="Commun. Biol.">
        <title>The bagworm genome reveals a unique fibroin gene that provides high tensile strength.</title>
        <authorList>
            <person name="Kono N."/>
            <person name="Nakamura H."/>
            <person name="Ohtoshi R."/>
            <person name="Tomita M."/>
            <person name="Numata K."/>
            <person name="Arakawa K."/>
        </authorList>
    </citation>
    <scope>NUCLEOTIDE SEQUENCE [LARGE SCALE GENOMIC DNA]</scope>
</reference>
<comment type="similarity">
    <text evidence="1">Belongs to the peptidase M28 family.</text>
</comment>